<protein>
    <submittedName>
        <fullName evidence="2">Pteridine-dependent deoxygenase</fullName>
    </submittedName>
</protein>
<accession>A0A363UJ88</accession>
<dbReference type="AlphaFoldDB" id="A0A363UJ88"/>
<comment type="caution">
    <text evidence="2">The sequence shown here is derived from an EMBL/GenBank/DDBJ whole genome shotgun (WGS) entry which is preliminary data.</text>
</comment>
<keyword evidence="3" id="KW-1185">Reference proteome</keyword>
<gene>
    <name evidence="2" type="ORF">DEH80_11890</name>
</gene>
<feature type="domain" description="Chorismatase FkbO/Hyg5-like N-terminal" evidence="1">
    <location>
        <begin position="52"/>
        <end position="174"/>
    </location>
</feature>
<evidence type="ECO:0000313" key="3">
    <source>
        <dbReference type="Proteomes" id="UP000251800"/>
    </source>
</evidence>
<dbReference type="EMBL" id="QEQK01000010">
    <property type="protein sequence ID" value="PWN55488.1"/>
    <property type="molecule type" value="Genomic_DNA"/>
</dbReference>
<dbReference type="InterPro" id="IPR035959">
    <property type="entry name" value="RutC-like_sf"/>
</dbReference>
<proteinExistence type="predicted"/>
<dbReference type="InterPro" id="IPR049368">
    <property type="entry name" value="FkbO_Hyg5-like_N"/>
</dbReference>
<evidence type="ECO:0000259" key="1">
    <source>
        <dbReference type="Pfam" id="PF21168"/>
    </source>
</evidence>
<dbReference type="OrthoDB" id="1114505at2"/>
<dbReference type="Pfam" id="PF21168">
    <property type="entry name" value="FkbO_Hyg5-like_N"/>
    <property type="match status" value="1"/>
</dbReference>
<name>A0A363UJ88_9GAMM</name>
<reference evidence="2 3" key="1">
    <citation type="submission" date="2018-05" db="EMBL/GenBank/DDBJ databases">
        <title>Abyssibacter profundi OUC007T gen. nov., sp. nov, a marine bacterium isolated from seawater of the Mariana Trench.</title>
        <authorList>
            <person name="Zhou S."/>
        </authorList>
    </citation>
    <scope>NUCLEOTIDE SEQUENCE [LARGE SCALE GENOMIC DNA]</scope>
    <source>
        <strain evidence="2 3">OUC007</strain>
    </source>
</reference>
<dbReference type="RefSeq" id="WP_109720726.1">
    <property type="nucleotide sequence ID" value="NZ_QEQK01000010.1"/>
</dbReference>
<dbReference type="Proteomes" id="UP000251800">
    <property type="component" value="Unassembled WGS sequence"/>
</dbReference>
<sequence length="328" mass="35907">MLTVHTSHLNTPTLLDSPDVMAVVDFAQTPGPRPEDPRQMVTPLGSQANLREVWTTSSGPVTSGQTGRIQFVRSGTETIGTLVLEDAGQAIETLAYRAYTELLTWLDAQPHQHLWRVWNFLADINIGDGDQERYRLFSVGRLRALRESAVPDRALPPATAIGCQAPLVYLMFIAGGQPCQPVENPRQLSAYRYPRRYGPASPSFARAARVDAGSLIVSGTASIVGHETQHPGDWARQLDETHRNLEALTAHAGVEAAPRALRAYLRPEVPLGPVVERIRARWGEHLDVIPLVGEICRTDLMLEIEGVWPLSAHTTADRSAAASRAAEV</sequence>
<dbReference type="SUPFAM" id="SSF55298">
    <property type="entry name" value="YjgF-like"/>
    <property type="match status" value="1"/>
</dbReference>
<organism evidence="2 3">
    <name type="scientific">Abyssibacter profundi</name>
    <dbReference type="NCBI Taxonomy" id="2182787"/>
    <lineage>
        <taxon>Bacteria</taxon>
        <taxon>Pseudomonadati</taxon>
        <taxon>Pseudomonadota</taxon>
        <taxon>Gammaproteobacteria</taxon>
        <taxon>Chromatiales</taxon>
        <taxon>Oceanococcaceae</taxon>
        <taxon>Abyssibacter</taxon>
    </lineage>
</organism>
<dbReference type="Gene3D" id="3.30.1330.40">
    <property type="entry name" value="RutC-like"/>
    <property type="match status" value="1"/>
</dbReference>
<evidence type="ECO:0000313" key="2">
    <source>
        <dbReference type="EMBL" id="PWN55488.1"/>
    </source>
</evidence>